<dbReference type="STRING" id="49186.SAMN05421647_102165"/>
<dbReference type="SMART" id="SM00062">
    <property type="entry name" value="PBPb"/>
    <property type="match status" value="1"/>
</dbReference>
<dbReference type="eggNOG" id="COG0834">
    <property type="taxonomic scope" value="Bacteria"/>
</dbReference>
<comment type="similarity">
    <text evidence="1">Belongs to the bacterial solute-binding protein 3 family.</text>
</comment>
<name>A0A1N6Q0D6_9GAMM</name>
<evidence type="ECO:0000259" key="4">
    <source>
        <dbReference type="SMART" id="SM00062"/>
    </source>
</evidence>
<dbReference type="Proteomes" id="UP000186895">
    <property type="component" value="Unassembled WGS sequence"/>
</dbReference>
<dbReference type="InterPro" id="IPR001638">
    <property type="entry name" value="Solute-binding_3/MltF_N"/>
</dbReference>
<dbReference type="Pfam" id="PF00497">
    <property type="entry name" value="SBP_bac_3"/>
    <property type="match status" value="1"/>
</dbReference>
<dbReference type="AlphaFoldDB" id="A0A1N6Q0D6"/>
<organism evidence="5 6">
    <name type="scientific">Marinobacterium stanieri</name>
    <dbReference type="NCBI Taxonomy" id="49186"/>
    <lineage>
        <taxon>Bacteria</taxon>
        <taxon>Pseudomonadati</taxon>
        <taxon>Pseudomonadota</taxon>
        <taxon>Gammaproteobacteria</taxon>
        <taxon>Oceanospirillales</taxon>
        <taxon>Oceanospirillaceae</taxon>
        <taxon>Marinobacterium</taxon>
    </lineage>
</organism>
<keyword evidence="2 3" id="KW-0732">Signal</keyword>
<feature type="domain" description="Solute-binding protein family 3/N-terminal" evidence="4">
    <location>
        <begin position="41"/>
        <end position="267"/>
    </location>
</feature>
<evidence type="ECO:0000313" key="5">
    <source>
        <dbReference type="EMBL" id="SIQ10038.1"/>
    </source>
</evidence>
<gene>
    <name evidence="5" type="ORF">SAMN05421647_102165</name>
</gene>
<dbReference type="PANTHER" id="PTHR35936">
    <property type="entry name" value="MEMBRANE-BOUND LYTIC MUREIN TRANSGLYCOSYLASE F"/>
    <property type="match status" value="1"/>
</dbReference>
<dbReference type="PANTHER" id="PTHR35936:SF17">
    <property type="entry name" value="ARGININE-BINDING EXTRACELLULAR PROTEIN ARTP"/>
    <property type="match status" value="1"/>
</dbReference>
<feature type="chain" id="PRO_5011980640" evidence="3">
    <location>
        <begin position="25"/>
        <end position="275"/>
    </location>
</feature>
<dbReference type="SUPFAM" id="SSF53850">
    <property type="entry name" value="Periplasmic binding protein-like II"/>
    <property type="match status" value="1"/>
</dbReference>
<evidence type="ECO:0000256" key="2">
    <source>
        <dbReference type="ARBA" id="ARBA00022729"/>
    </source>
</evidence>
<evidence type="ECO:0000256" key="3">
    <source>
        <dbReference type="SAM" id="SignalP"/>
    </source>
</evidence>
<dbReference type="EMBL" id="FTMN01000002">
    <property type="protein sequence ID" value="SIQ10038.1"/>
    <property type="molecule type" value="Genomic_DNA"/>
</dbReference>
<evidence type="ECO:0000256" key="1">
    <source>
        <dbReference type="ARBA" id="ARBA00010333"/>
    </source>
</evidence>
<accession>A0A1N6Q0D6</accession>
<sequence>MNPFYRLRSFFALATLTCAAGTLAAQDLNNDRLERIKTTGELRVCIWPEYFSISARHPKTGELEGIDIDLAHAFASDLDVSLTFVETHFGRFIQDLKDDRCDLAMFGVAITDQRKQHIDYSEPYLASQIYAVTTRTHAAISEWQDINQPGVIVSVQEGTYMQGFKQHNLPETDMLVVRNPREREQTVMSGQADLFLTDYPYSRKVLRFYDWARVISPTADSTDRPFKYAYAIAQEQPAWLARINEFVRQVKNDGRLNAAARRYDLLPAVMGAQDN</sequence>
<dbReference type="Gene3D" id="3.40.190.10">
    <property type="entry name" value="Periplasmic binding protein-like II"/>
    <property type="match status" value="2"/>
</dbReference>
<evidence type="ECO:0000313" key="6">
    <source>
        <dbReference type="Proteomes" id="UP000186895"/>
    </source>
</evidence>
<proteinExistence type="inferred from homology"/>
<dbReference type="RefSeq" id="WP_076461514.1">
    <property type="nucleotide sequence ID" value="NZ_FTMN01000002.1"/>
</dbReference>
<protein>
    <submittedName>
        <fullName evidence="5">Amino acid ABC transporter substrate-binding protein, PAAT family</fullName>
    </submittedName>
</protein>
<keyword evidence="6" id="KW-1185">Reference proteome</keyword>
<dbReference type="CDD" id="cd13530">
    <property type="entry name" value="PBP2_peptides_like"/>
    <property type="match status" value="1"/>
</dbReference>
<reference evidence="5 6" key="1">
    <citation type="submission" date="2017-01" db="EMBL/GenBank/DDBJ databases">
        <authorList>
            <person name="Mah S.A."/>
            <person name="Swanson W.J."/>
            <person name="Moy G.W."/>
            <person name="Vacquier V.D."/>
        </authorList>
    </citation>
    <scope>NUCLEOTIDE SEQUENCE [LARGE SCALE GENOMIC DNA]</scope>
    <source>
        <strain evidence="5 6">DSM 7027</strain>
    </source>
</reference>
<feature type="signal peptide" evidence="3">
    <location>
        <begin position="1"/>
        <end position="24"/>
    </location>
</feature>